<keyword evidence="3 8" id="KW-0813">Transport</keyword>
<reference evidence="11" key="1">
    <citation type="submission" date="2016-10" db="EMBL/GenBank/DDBJ databases">
        <authorList>
            <person name="Varghese N."/>
            <person name="Submissions S."/>
        </authorList>
    </citation>
    <scope>NUCLEOTIDE SEQUENCE [LARGE SCALE GENOMIC DNA]</scope>
    <source>
        <strain evidence="11">930I</strain>
    </source>
</reference>
<dbReference type="STRING" id="83401.SAMN05421742_11023"/>
<evidence type="ECO:0000256" key="7">
    <source>
        <dbReference type="ARBA" id="ARBA00023136"/>
    </source>
</evidence>
<dbReference type="GO" id="GO:0005886">
    <property type="term" value="C:plasma membrane"/>
    <property type="evidence" value="ECO:0007669"/>
    <property type="project" value="UniProtKB-SubCell"/>
</dbReference>
<keyword evidence="4" id="KW-1003">Cell membrane</keyword>
<dbReference type="InterPro" id="IPR035906">
    <property type="entry name" value="MetI-like_sf"/>
</dbReference>
<dbReference type="SUPFAM" id="SSF161098">
    <property type="entry name" value="MetI-like"/>
    <property type="match status" value="1"/>
</dbReference>
<evidence type="ECO:0000259" key="9">
    <source>
        <dbReference type="PROSITE" id="PS50928"/>
    </source>
</evidence>
<dbReference type="PROSITE" id="PS50928">
    <property type="entry name" value="ABC_TM1"/>
    <property type="match status" value="1"/>
</dbReference>
<dbReference type="Pfam" id="PF00528">
    <property type="entry name" value="BPD_transp_1"/>
    <property type="match status" value="1"/>
</dbReference>
<keyword evidence="6 8" id="KW-1133">Transmembrane helix</keyword>
<protein>
    <submittedName>
        <fullName evidence="10">Putative spermidine/putrescine transport system permease protein</fullName>
    </submittedName>
</protein>
<evidence type="ECO:0000313" key="11">
    <source>
        <dbReference type="Proteomes" id="UP000217076"/>
    </source>
</evidence>
<evidence type="ECO:0000256" key="4">
    <source>
        <dbReference type="ARBA" id="ARBA00022475"/>
    </source>
</evidence>
<dbReference type="RefSeq" id="WP_092620944.1">
    <property type="nucleotide sequence ID" value="NZ_FNCV01000010.1"/>
</dbReference>
<feature type="transmembrane region" description="Helical" evidence="8">
    <location>
        <begin position="278"/>
        <end position="298"/>
    </location>
</feature>
<evidence type="ECO:0000256" key="8">
    <source>
        <dbReference type="RuleBase" id="RU363032"/>
    </source>
</evidence>
<name>A0A1G8EFF7_9PROT</name>
<evidence type="ECO:0000256" key="1">
    <source>
        <dbReference type="ARBA" id="ARBA00004651"/>
    </source>
</evidence>
<organism evidence="10 11">
    <name type="scientific">Roseospirillum parvum</name>
    <dbReference type="NCBI Taxonomy" id="83401"/>
    <lineage>
        <taxon>Bacteria</taxon>
        <taxon>Pseudomonadati</taxon>
        <taxon>Pseudomonadota</taxon>
        <taxon>Alphaproteobacteria</taxon>
        <taxon>Rhodospirillales</taxon>
        <taxon>Rhodospirillaceae</taxon>
        <taxon>Roseospirillum</taxon>
    </lineage>
</organism>
<keyword evidence="11" id="KW-1185">Reference proteome</keyword>
<feature type="transmembrane region" description="Helical" evidence="8">
    <location>
        <begin position="337"/>
        <end position="360"/>
    </location>
</feature>
<feature type="transmembrane region" description="Helical" evidence="8">
    <location>
        <begin position="234"/>
        <end position="254"/>
    </location>
</feature>
<comment type="subcellular location">
    <subcellularLocation>
        <location evidence="1 8">Cell membrane</location>
        <topology evidence="1 8">Multi-pass membrane protein</topology>
    </subcellularLocation>
</comment>
<evidence type="ECO:0000313" key="10">
    <source>
        <dbReference type="EMBL" id="SDH68638.1"/>
    </source>
</evidence>
<evidence type="ECO:0000256" key="2">
    <source>
        <dbReference type="ARBA" id="ARBA00007069"/>
    </source>
</evidence>
<gene>
    <name evidence="10" type="ORF">SAMN05421742_11023</name>
</gene>
<dbReference type="Gene3D" id="1.10.3720.10">
    <property type="entry name" value="MetI-like"/>
    <property type="match status" value="1"/>
</dbReference>
<dbReference type="InterPro" id="IPR000515">
    <property type="entry name" value="MetI-like"/>
</dbReference>
<feature type="transmembrane region" description="Helical" evidence="8">
    <location>
        <begin position="30"/>
        <end position="50"/>
    </location>
</feature>
<evidence type="ECO:0000256" key="6">
    <source>
        <dbReference type="ARBA" id="ARBA00022989"/>
    </source>
</evidence>
<feature type="domain" description="ABC transmembrane type-1" evidence="9">
    <location>
        <begin position="196"/>
        <end position="402"/>
    </location>
</feature>
<accession>A0A1G8EFF7</accession>
<evidence type="ECO:0000256" key="5">
    <source>
        <dbReference type="ARBA" id="ARBA00022692"/>
    </source>
</evidence>
<comment type="similarity">
    <text evidence="2">Belongs to the binding-protein-dependent transport system permease family. CysTW subfamily.</text>
</comment>
<dbReference type="GO" id="GO:0055085">
    <property type="term" value="P:transmembrane transport"/>
    <property type="evidence" value="ECO:0007669"/>
    <property type="project" value="InterPro"/>
</dbReference>
<feature type="transmembrane region" description="Helical" evidence="8">
    <location>
        <begin position="200"/>
        <end position="222"/>
    </location>
</feature>
<sequence length="415" mass="45050">MPTAAPSFAPPEPSLKARLRRAERLHHLKAGALILPLAAFLAVTFLIPIGDMMRRAVHDPELAQVWPGVTAAIDDWQPRTEAPGEAVFAALAADLGQSKADRTLAVAARRLNSDYPGARSLLFSSARKLPETAESWRATLIHIDERWAEPELWAAIDRASGPLTAFFLLQAVDLERTPTGQLRPVPEQEAVFLDILGRTFAVALTVTLLCLALGFPVAYLLATLPPHLSNPMMILVLLPFWTSLLVRTAAWVVLLQDQGLVNNALIWLGLLDEPARLIFNRIGVIIAMTHVLLPFLVLPLYSVMKGIPKLYMRTALSLGARPTVAFLKVYLPQTLPGIVAGTLLTFIIALGYYITPALVGGAADQMISYFIAFYTAETVNWGMAAALGSVLLVTTLILFATYARLVRAGATPAGR</sequence>
<dbReference type="Proteomes" id="UP000217076">
    <property type="component" value="Unassembled WGS sequence"/>
</dbReference>
<dbReference type="OrthoDB" id="9807047at2"/>
<proteinExistence type="inferred from homology"/>
<dbReference type="EMBL" id="FNCV01000010">
    <property type="protein sequence ID" value="SDH68638.1"/>
    <property type="molecule type" value="Genomic_DNA"/>
</dbReference>
<dbReference type="AlphaFoldDB" id="A0A1G8EFF7"/>
<dbReference type="PANTHER" id="PTHR42929:SF5">
    <property type="entry name" value="ABC TRANSPORTER PERMEASE PROTEIN"/>
    <property type="match status" value="1"/>
</dbReference>
<evidence type="ECO:0000256" key="3">
    <source>
        <dbReference type="ARBA" id="ARBA00022448"/>
    </source>
</evidence>
<dbReference type="PANTHER" id="PTHR42929">
    <property type="entry name" value="INNER MEMBRANE ABC TRANSPORTER PERMEASE PROTEIN YDCU-RELATED-RELATED"/>
    <property type="match status" value="1"/>
</dbReference>
<keyword evidence="5 8" id="KW-0812">Transmembrane</keyword>
<keyword evidence="7 8" id="KW-0472">Membrane</keyword>
<dbReference type="CDD" id="cd06261">
    <property type="entry name" value="TM_PBP2"/>
    <property type="match status" value="1"/>
</dbReference>
<feature type="transmembrane region" description="Helical" evidence="8">
    <location>
        <begin position="381"/>
        <end position="403"/>
    </location>
</feature>